<dbReference type="GO" id="GO:0005886">
    <property type="term" value="C:plasma membrane"/>
    <property type="evidence" value="ECO:0007669"/>
    <property type="project" value="TreeGrafter"/>
</dbReference>
<evidence type="ECO:0000256" key="3">
    <source>
        <dbReference type="ARBA" id="ARBA00022840"/>
    </source>
</evidence>
<dbReference type="InterPro" id="IPR003439">
    <property type="entry name" value="ABC_transporter-like_ATP-bd"/>
</dbReference>
<reference evidence="6" key="1">
    <citation type="journal article" date="2015" name="MBio">
        <title>Genome-resolved metagenomic analysis reveals roles for candidate phyla and other microbial community members in biogeochemical transformations in oil reservoirs.</title>
        <authorList>
            <person name="Hu P."/>
            <person name="Tom L."/>
            <person name="Singh A."/>
            <person name="Thomas B.C."/>
            <person name="Baker B.J."/>
            <person name="Piceno Y.M."/>
            <person name="Andersen G.L."/>
            <person name="Banfield J.F."/>
        </authorList>
    </citation>
    <scope>NUCLEOTIDE SEQUENCE [LARGE SCALE GENOMIC DNA]</scope>
    <source>
        <strain evidence="6">56_747</strain>
    </source>
</reference>
<keyword evidence="2" id="KW-0547">Nucleotide-binding</keyword>
<gene>
    <name evidence="5" type="ORF">XD72_1693</name>
    <name evidence="6" type="ORF">XE07_0093</name>
</gene>
<dbReference type="InterPro" id="IPR017911">
    <property type="entry name" value="MacB-like_ATP-bd"/>
</dbReference>
<evidence type="ECO:0000313" key="7">
    <source>
        <dbReference type="Proteomes" id="UP000053961"/>
    </source>
</evidence>
<evidence type="ECO:0000313" key="5">
    <source>
        <dbReference type="EMBL" id="KUK43926.1"/>
    </source>
</evidence>
<dbReference type="PATRIC" id="fig|301375.6.peg.1101"/>
<comment type="caution">
    <text evidence="5">The sequence shown here is derived from an EMBL/GenBank/DDBJ whole genome shotgun (WGS) entry which is preliminary data.</text>
</comment>
<dbReference type="PANTHER" id="PTHR24220:SF86">
    <property type="entry name" value="ABC TRANSPORTER ABCH.1"/>
    <property type="match status" value="1"/>
</dbReference>
<dbReference type="Pfam" id="PF00005">
    <property type="entry name" value="ABC_tran"/>
    <property type="match status" value="1"/>
</dbReference>
<dbReference type="Gene3D" id="3.40.50.300">
    <property type="entry name" value="P-loop containing nucleotide triphosphate hydrolases"/>
    <property type="match status" value="1"/>
</dbReference>
<dbReference type="AlphaFoldDB" id="A0A101FT50"/>
<feature type="domain" description="ABC transporter" evidence="4">
    <location>
        <begin position="4"/>
        <end position="225"/>
    </location>
</feature>
<protein>
    <submittedName>
        <fullName evidence="5">ABC transporter, ATP-binding protein</fullName>
    </submittedName>
</protein>
<dbReference type="Proteomes" id="UP000057043">
    <property type="component" value="Unassembled WGS sequence"/>
</dbReference>
<keyword evidence="1" id="KW-0813">Transport</keyword>
<evidence type="ECO:0000256" key="2">
    <source>
        <dbReference type="ARBA" id="ARBA00022741"/>
    </source>
</evidence>
<dbReference type="InterPro" id="IPR003593">
    <property type="entry name" value="AAA+_ATPase"/>
</dbReference>
<dbReference type="InterPro" id="IPR027417">
    <property type="entry name" value="P-loop_NTPase"/>
</dbReference>
<evidence type="ECO:0000259" key="4">
    <source>
        <dbReference type="PROSITE" id="PS50893"/>
    </source>
</evidence>
<dbReference type="Proteomes" id="UP000053961">
    <property type="component" value="Unassembled WGS sequence"/>
</dbReference>
<dbReference type="PROSITE" id="PS50893">
    <property type="entry name" value="ABC_TRANSPORTER_2"/>
    <property type="match status" value="1"/>
</dbReference>
<evidence type="ECO:0000256" key="1">
    <source>
        <dbReference type="ARBA" id="ARBA00022448"/>
    </source>
</evidence>
<name>A0A101FT50_9EURY</name>
<accession>A0A101FT50</accession>
<sequence length="225" mass="25060">MSLVEISGLEKSYRVGEMEVPVLKGIELEIEEGEFVALMGPSGCGKSTLMNILGCLDRPSKGRVLLKGRDLSRLSDRDLARIRREEIGFVFQSFNLIGRISNLMNVELPMTIKETARNARSDRARELLESVGLGHRLDYSPSNLSGGERQRVAIARALANDPSIILADEPTGNLDERSTTEIMEIMYELNVGGRTIIMVTHDVETTKDCSRMVWMRDGMVQEVTS</sequence>
<evidence type="ECO:0000313" key="6">
    <source>
        <dbReference type="EMBL" id="KUK97679.1"/>
    </source>
</evidence>
<organism evidence="5 8">
    <name type="scientific">Methanothrix harundinacea</name>
    <dbReference type="NCBI Taxonomy" id="301375"/>
    <lineage>
        <taxon>Archaea</taxon>
        <taxon>Methanobacteriati</taxon>
        <taxon>Methanobacteriota</taxon>
        <taxon>Stenosarchaea group</taxon>
        <taxon>Methanomicrobia</taxon>
        <taxon>Methanotrichales</taxon>
        <taxon>Methanotrichaceae</taxon>
        <taxon>Methanothrix</taxon>
    </lineage>
</organism>
<dbReference type="PROSITE" id="PS00211">
    <property type="entry name" value="ABC_TRANSPORTER_1"/>
    <property type="match status" value="1"/>
</dbReference>
<dbReference type="GO" id="GO:0022857">
    <property type="term" value="F:transmembrane transporter activity"/>
    <property type="evidence" value="ECO:0007669"/>
    <property type="project" value="TreeGrafter"/>
</dbReference>
<evidence type="ECO:0000313" key="8">
    <source>
        <dbReference type="Proteomes" id="UP000057043"/>
    </source>
</evidence>
<proteinExistence type="predicted"/>
<dbReference type="GO" id="GO:0016887">
    <property type="term" value="F:ATP hydrolysis activity"/>
    <property type="evidence" value="ECO:0007669"/>
    <property type="project" value="InterPro"/>
</dbReference>
<dbReference type="PANTHER" id="PTHR24220">
    <property type="entry name" value="IMPORT ATP-BINDING PROTEIN"/>
    <property type="match status" value="1"/>
</dbReference>
<dbReference type="GO" id="GO:0005524">
    <property type="term" value="F:ATP binding"/>
    <property type="evidence" value="ECO:0007669"/>
    <property type="project" value="UniProtKB-KW"/>
</dbReference>
<dbReference type="InterPro" id="IPR015854">
    <property type="entry name" value="ABC_transpr_LolD-like"/>
</dbReference>
<dbReference type="SMART" id="SM00382">
    <property type="entry name" value="AAA"/>
    <property type="match status" value="1"/>
</dbReference>
<dbReference type="InterPro" id="IPR017871">
    <property type="entry name" value="ABC_transporter-like_CS"/>
</dbReference>
<reference evidence="7 8" key="2">
    <citation type="journal article" date="2015" name="MBio">
        <title>Genome-Resolved Metagenomic Analysis Reveals Roles for Candidate Phyla and Other Microbial Community Members in Biogeochemical Transformations in Oil Reservoirs.</title>
        <authorList>
            <person name="Hu P."/>
            <person name="Tom L."/>
            <person name="Singh A."/>
            <person name="Thomas B.C."/>
            <person name="Baker B.J."/>
            <person name="Piceno Y.M."/>
            <person name="Andersen G.L."/>
            <person name="Banfield J.F."/>
        </authorList>
    </citation>
    <scope>NUCLEOTIDE SEQUENCE [LARGE SCALE GENOMIC DNA]</scope>
    <source>
        <strain evidence="5">57_489</strain>
    </source>
</reference>
<dbReference type="CDD" id="cd03255">
    <property type="entry name" value="ABC_MJ0796_LolCDE_FtsE"/>
    <property type="match status" value="1"/>
</dbReference>
<dbReference type="FunFam" id="3.40.50.300:FF:000032">
    <property type="entry name" value="Export ABC transporter ATP-binding protein"/>
    <property type="match status" value="1"/>
</dbReference>
<dbReference type="EMBL" id="LGFT01000041">
    <property type="protein sequence ID" value="KUK43926.1"/>
    <property type="molecule type" value="Genomic_DNA"/>
</dbReference>
<dbReference type="SUPFAM" id="SSF52540">
    <property type="entry name" value="P-loop containing nucleoside triphosphate hydrolases"/>
    <property type="match status" value="1"/>
</dbReference>
<keyword evidence="3 5" id="KW-0067">ATP-binding</keyword>
<dbReference type="EMBL" id="LGHB01000001">
    <property type="protein sequence ID" value="KUK97679.1"/>
    <property type="molecule type" value="Genomic_DNA"/>
</dbReference>
<dbReference type="GO" id="GO:0098796">
    <property type="term" value="C:membrane protein complex"/>
    <property type="evidence" value="ECO:0007669"/>
    <property type="project" value="UniProtKB-ARBA"/>
</dbReference>